<name>A0ABR0ECW3_ZASCE</name>
<dbReference type="EMBL" id="JAXOVC010000007">
    <property type="protein sequence ID" value="KAK4498990.1"/>
    <property type="molecule type" value="Genomic_DNA"/>
</dbReference>
<protein>
    <recommendedName>
        <fullName evidence="6">F-box domain-containing protein</fullName>
    </recommendedName>
</protein>
<proteinExistence type="predicted"/>
<keyword evidence="5" id="KW-1185">Reference proteome</keyword>
<reference evidence="4 5" key="1">
    <citation type="journal article" date="2023" name="G3 (Bethesda)">
        <title>A chromosome-level genome assembly of Zasmidium syzygii isolated from banana leaves.</title>
        <authorList>
            <person name="van Westerhoven A.C."/>
            <person name="Mehrabi R."/>
            <person name="Talebi R."/>
            <person name="Steentjes M.B.F."/>
            <person name="Corcolon B."/>
            <person name="Chong P.A."/>
            <person name="Kema G.H.J."/>
            <person name="Seidl M.F."/>
        </authorList>
    </citation>
    <scope>NUCLEOTIDE SEQUENCE [LARGE SCALE GENOMIC DNA]</scope>
    <source>
        <strain evidence="4 5">P124</strain>
    </source>
</reference>
<feature type="domain" description="F-box" evidence="2">
    <location>
        <begin position="281"/>
        <end position="367"/>
    </location>
</feature>
<dbReference type="PANTHER" id="PTHR42085">
    <property type="entry name" value="F-BOX DOMAIN-CONTAINING PROTEIN"/>
    <property type="match status" value="1"/>
</dbReference>
<gene>
    <name evidence="4" type="ORF">PRZ48_009501</name>
</gene>
<dbReference type="PANTHER" id="PTHR42085:SF1">
    <property type="entry name" value="F-BOX DOMAIN-CONTAINING PROTEIN"/>
    <property type="match status" value="1"/>
</dbReference>
<feature type="region of interest" description="Disordered" evidence="1">
    <location>
        <begin position="1"/>
        <end position="33"/>
    </location>
</feature>
<comment type="caution">
    <text evidence="4">The sequence shown here is derived from an EMBL/GenBank/DDBJ whole genome shotgun (WGS) entry which is preliminary data.</text>
</comment>
<evidence type="ECO:0000313" key="4">
    <source>
        <dbReference type="EMBL" id="KAK4498990.1"/>
    </source>
</evidence>
<dbReference type="Pfam" id="PF20150">
    <property type="entry name" value="2EXR"/>
    <property type="match status" value="1"/>
</dbReference>
<accession>A0ABR0ECW3</accession>
<sequence length="512" mass="60103">MAPSGARSRAKKLSHHQVQHEMRRSYNETENDESPFLKLPGEIRNEIYELAIPRDIIFDINDSKEDTYIEDVGSNIIHRRCEIRKRESYKRHFGITQVCRRVRKETLPVVYGDNTFMWEVGRGKDVFYRNWKYRGKKNMNVIAESWVLSRPVEALRHMSRIILRLRGSKYVGIGNGSTASFDLGALTCKFVGLEEFDLCFYCAFEGMVMSDCGGCQENARKKQNFEKAMDSVRDMSTDEPAAKLLKLIQVFDKTMAQFETPSPAQHLEMQRLQRQLENEKSPLLKLPAEIRNEIYELCVPHGEVFNTGSTRDIDIEGVEEDTISCATSIRSPKDYKRYFAMTQVCRQLRKETIKMCYRNNIFMLRVFAAANEPWLSSSQRNQAERWLKTRDSAALPALSQIILQLWNPHDYFVGMDMVLFEPTLKTHKIISWADIEDCEYEWHSDSYAPRRDCERCYQDFGRLRSFGRMLEEARKEVKEIGSKKSPGEKLLKLIEIFRSDLREEQWWWRQYA</sequence>
<organism evidence="4 5">
    <name type="scientific">Zasmidium cellare</name>
    <name type="common">Wine cellar mold</name>
    <name type="synonym">Racodium cellare</name>
    <dbReference type="NCBI Taxonomy" id="395010"/>
    <lineage>
        <taxon>Eukaryota</taxon>
        <taxon>Fungi</taxon>
        <taxon>Dikarya</taxon>
        <taxon>Ascomycota</taxon>
        <taxon>Pezizomycotina</taxon>
        <taxon>Dothideomycetes</taxon>
        <taxon>Dothideomycetidae</taxon>
        <taxon>Mycosphaerellales</taxon>
        <taxon>Mycosphaerellaceae</taxon>
        <taxon>Zasmidium</taxon>
    </lineage>
</organism>
<feature type="compositionally biased region" description="Basic and acidic residues" evidence="1">
    <location>
        <begin position="18"/>
        <end position="27"/>
    </location>
</feature>
<dbReference type="InterPro" id="IPR045518">
    <property type="entry name" value="2EXR"/>
</dbReference>
<evidence type="ECO:0000256" key="1">
    <source>
        <dbReference type="SAM" id="MobiDB-lite"/>
    </source>
</evidence>
<dbReference type="Proteomes" id="UP001305779">
    <property type="component" value="Unassembled WGS sequence"/>
</dbReference>
<dbReference type="Pfam" id="PF13013">
    <property type="entry name" value="F-box-like_2"/>
    <property type="match status" value="1"/>
</dbReference>
<dbReference type="InterPro" id="IPR001810">
    <property type="entry name" value="F-box_dom"/>
</dbReference>
<feature type="compositionally biased region" description="Basic residues" evidence="1">
    <location>
        <begin position="8"/>
        <end position="17"/>
    </location>
</feature>
<evidence type="ECO:0000259" key="2">
    <source>
        <dbReference type="Pfam" id="PF13013"/>
    </source>
</evidence>
<evidence type="ECO:0008006" key="6">
    <source>
        <dbReference type="Google" id="ProtNLM"/>
    </source>
</evidence>
<evidence type="ECO:0000313" key="5">
    <source>
        <dbReference type="Proteomes" id="UP001305779"/>
    </source>
</evidence>
<feature type="domain" description="2EXR" evidence="3">
    <location>
        <begin position="35"/>
        <end position="111"/>
    </location>
</feature>
<dbReference type="InterPro" id="IPR038883">
    <property type="entry name" value="AN11006-like"/>
</dbReference>
<evidence type="ECO:0000259" key="3">
    <source>
        <dbReference type="Pfam" id="PF20150"/>
    </source>
</evidence>